<evidence type="ECO:0000313" key="1">
    <source>
        <dbReference type="EMBL" id="GES73212.1"/>
    </source>
</evidence>
<evidence type="ECO:0000313" key="2">
    <source>
        <dbReference type="Proteomes" id="UP000615446"/>
    </source>
</evidence>
<reference evidence="1" key="1">
    <citation type="submission" date="2019-10" db="EMBL/GenBank/DDBJ databases">
        <title>Conservation and host-specific expression of non-tandemly repeated heterogenous ribosome RNA gene in arbuscular mycorrhizal fungi.</title>
        <authorList>
            <person name="Maeda T."/>
            <person name="Kobayashi Y."/>
            <person name="Nakagawa T."/>
            <person name="Ezawa T."/>
            <person name="Yamaguchi K."/>
            <person name="Bino T."/>
            <person name="Nishimoto Y."/>
            <person name="Shigenobu S."/>
            <person name="Kawaguchi M."/>
        </authorList>
    </citation>
    <scope>NUCLEOTIDE SEQUENCE</scope>
    <source>
        <strain evidence="1">HR1</strain>
    </source>
</reference>
<dbReference type="Proteomes" id="UP000615446">
    <property type="component" value="Unassembled WGS sequence"/>
</dbReference>
<organism evidence="1 2">
    <name type="scientific">Rhizophagus clarus</name>
    <dbReference type="NCBI Taxonomy" id="94130"/>
    <lineage>
        <taxon>Eukaryota</taxon>
        <taxon>Fungi</taxon>
        <taxon>Fungi incertae sedis</taxon>
        <taxon>Mucoromycota</taxon>
        <taxon>Glomeromycotina</taxon>
        <taxon>Glomeromycetes</taxon>
        <taxon>Glomerales</taxon>
        <taxon>Glomeraceae</taxon>
        <taxon>Rhizophagus</taxon>
    </lineage>
</organism>
<accession>A0A8H3KP33</accession>
<comment type="caution">
    <text evidence="1">The sequence shown here is derived from an EMBL/GenBank/DDBJ whole genome shotgun (WGS) entry which is preliminary data.</text>
</comment>
<proteinExistence type="predicted"/>
<name>A0A8H3KP33_9GLOM</name>
<sequence>MIQLMPPSQQTMHIPLNKEEIPIMKPTVHFLRKTIENAQLSEMGYTLQIQQEINYTISIAWKLKIGYSKLPISAMG</sequence>
<dbReference type="EMBL" id="BLAL01000005">
    <property type="protein sequence ID" value="GES73212.1"/>
    <property type="molecule type" value="Genomic_DNA"/>
</dbReference>
<protein>
    <submittedName>
        <fullName evidence="1">Uncharacterized protein</fullName>
    </submittedName>
</protein>
<gene>
    <name evidence="1" type="ORF">RCL2_000075500</name>
</gene>
<dbReference type="AlphaFoldDB" id="A0A8H3KP33"/>